<evidence type="ECO:0000256" key="10">
    <source>
        <dbReference type="RuleBase" id="RU004181"/>
    </source>
</evidence>
<dbReference type="GO" id="GO:0004190">
    <property type="term" value="F:aspartic-type endopeptidase activity"/>
    <property type="evidence" value="ECO:0007669"/>
    <property type="project" value="UniProtKB-UniRule"/>
</dbReference>
<evidence type="ECO:0000256" key="3">
    <source>
        <dbReference type="ARBA" id="ARBA00022670"/>
    </source>
</evidence>
<dbReference type="EC" id="3.4.23.36" evidence="9"/>
<dbReference type="KEGG" id="pbu:L21SP3_00108"/>
<keyword evidence="7 9" id="KW-1133">Transmembrane helix</keyword>
<comment type="catalytic activity">
    <reaction evidence="9">
        <text>Release of signal peptides from bacterial membrane prolipoproteins. Hydrolyzes -Xaa-Yaa-Zaa-|-(S,diacylglyceryl)Cys-, in which Xaa is hydrophobic (preferably Leu), and Yaa (Ala or Ser) and Zaa (Gly or Ala) have small, neutral side chains.</text>
        <dbReference type="EC" id="3.4.23.36"/>
    </reaction>
</comment>
<dbReference type="HAMAP" id="MF_00161">
    <property type="entry name" value="LspA"/>
    <property type="match status" value="1"/>
</dbReference>
<dbReference type="PANTHER" id="PTHR33695:SF1">
    <property type="entry name" value="LIPOPROTEIN SIGNAL PEPTIDASE"/>
    <property type="match status" value="1"/>
</dbReference>
<dbReference type="GO" id="GO:0005886">
    <property type="term" value="C:plasma membrane"/>
    <property type="evidence" value="ECO:0007669"/>
    <property type="project" value="UniProtKB-SubCell"/>
</dbReference>
<dbReference type="PANTHER" id="PTHR33695">
    <property type="entry name" value="LIPOPROTEIN SIGNAL PEPTIDASE"/>
    <property type="match status" value="1"/>
</dbReference>
<evidence type="ECO:0000256" key="9">
    <source>
        <dbReference type="HAMAP-Rule" id="MF_00161"/>
    </source>
</evidence>
<dbReference type="STRING" id="1940790.L21SP3_00108"/>
<proteinExistence type="inferred from homology"/>
<dbReference type="GO" id="GO:0006508">
    <property type="term" value="P:proteolysis"/>
    <property type="evidence" value="ECO:0007669"/>
    <property type="project" value="UniProtKB-KW"/>
</dbReference>
<protein>
    <recommendedName>
        <fullName evidence="9">Lipoprotein signal peptidase</fullName>
        <ecNumber evidence="9">3.4.23.36</ecNumber>
    </recommendedName>
    <alternativeName>
        <fullName evidence="9">Prolipoprotein signal peptidase</fullName>
    </alternativeName>
    <alternativeName>
        <fullName evidence="9">Signal peptidase II</fullName>
        <shortName evidence="9">SPase II</shortName>
    </alternativeName>
</protein>
<organism evidence="11 12">
    <name type="scientific">Sedimentisphaera cyanobacteriorum</name>
    <dbReference type="NCBI Taxonomy" id="1940790"/>
    <lineage>
        <taxon>Bacteria</taxon>
        <taxon>Pseudomonadati</taxon>
        <taxon>Planctomycetota</taxon>
        <taxon>Phycisphaerae</taxon>
        <taxon>Sedimentisphaerales</taxon>
        <taxon>Sedimentisphaeraceae</taxon>
        <taxon>Sedimentisphaera</taxon>
    </lineage>
</organism>
<keyword evidence="8 9" id="KW-0472">Membrane</keyword>
<keyword evidence="6 9" id="KW-0378">Hydrolase</keyword>
<feature type="active site" evidence="9">
    <location>
        <position position="148"/>
    </location>
</feature>
<keyword evidence="3 9" id="KW-0645">Protease</keyword>
<dbReference type="Proteomes" id="UP000188273">
    <property type="component" value="Chromosome"/>
</dbReference>
<accession>A0A1Q2HLN6</accession>
<reference evidence="12" key="1">
    <citation type="submission" date="2017-02" db="EMBL/GenBank/DDBJ databases">
        <title>Comparative genomics and description of representatives of a novel lineage of planctomycetes thriving in anoxic sediments.</title>
        <authorList>
            <person name="Spring S."/>
            <person name="Bunk B."/>
            <person name="Sproer C."/>
            <person name="Klenk H.-P."/>
        </authorList>
    </citation>
    <scope>NUCLEOTIDE SEQUENCE [LARGE SCALE GENOMIC DNA]</scope>
    <source>
        <strain evidence="12">L21-RPul-D3</strain>
    </source>
</reference>
<comment type="function">
    <text evidence="9">This protein specifically catalyzes the removal of signal peptides from prolipoproteins.</text>
</comment>
<dbReference type="OrthoDB" id="9810259at2"/>
<feature type="transmembrane region" description="Helical" evidence="9">
    <location>
        <begin position="75"/>
        <end position="94"/>
    </location>
</feature>
<evidence type="ECO:0000256" key="5">
    <source>
        <dbReference type="ARBA" id="ARBA00022750"/>
    </source>
</evidence>
<dbReference type="AlphaFoldDB" id="A0A1Q2HLN6"/>
<comment type="pathway">
    <text evidence="9">Protein modification; lipoprotein biosynthesis (signal peptide cleavage).</text>
</comment>
<evidence type="ECO:0000313" key="11">
    <source>
        <dbReference type="EMBL" id="AQQ08332.1"/>
    </source>
</evidence>
<evidence type="ECO:0000256" key="8">
    <source>
        <dbReference type="ARBA" id="ARBA00023136"/>
    </source>
</evidence>
<comment type="subcellular location">
    <subcellularLocation>
        <location evidence="9">Cell membrane</location>
        <topology evidence="9">Multi-pass membrane protein</topology>
    </subcellularLocation>
</comment>
<evidence type="ECO:0000256" key="6">
    <source>
        <dbReference type="ARBA" id="ARBA00022801"/>
    </source>
</evidence>
<keyword evidence="2 9" id="KW-1003">Cell membrane</keyword>
<dbReference type="NCBIfam" id="TIGR00077">
    <property type="entry name" value="lspA"/>
    <property type="match status" value="1"/>
</dbReference>
<evidence type="ECO:0000256" key="1">
    <source>
        <dbReference type="ARBA" id="ARBA00006139"/>
    </source>
</evidence>
<dbReference type="UniPathway" id="UPA00665"/>
<comment type="similarity">
    <text evidence="1 9 10">Belongs to the peptidase A8 family.</text>
</comment>
<evidence type="ECO:0000256" key="2">
    <source>
        <dbReference type="ARBA" id="ARBA00022475"/>
    </source>
</evidence>
<gene>
    <name evidence="9 11" type="primary">lspA</name>
    <name evidence="11" type="ORF">L21SP3_00108</name>
</gene>
<comment type="caution">
    <text evidence="9">Lacks conserved residue(s) required for the propagation of feature annotation.</text>
</comment>
<dbReference type="EMBL" id="CP019633">
    <property type="protein sequence ID" value="AQQ08332.1"/>
    <property type="molecule type" value="Genomic_DNA"/>
</dbReference>
<keyword evidence="4 9" id="KW-0812">Transmembrane</keyword>
<keyword evidence="11" id="KW-0449">Lipoprotein</keyword>
<keyword evidence="12" id="KW-1185">Reference proteome</keyword>
<dbReference type="RefSeq" id="WP_161488028.1">
    <property type="nucleotide sequence ID" value="NZ_CP019633.1"/>
</dbReference>
<sequence>MSARLKNKIPGAKQQVVFFLLFAVLLAADLVSKSAIFEFLADKEGYSWPLLGDFIALTARVNPGAAFSIASGSTWLLVAVSAAAVTAALVIFELGLVKGRYAVLLSVFTAGAAGNLYDRIFNDGYVRDFIDVNLYVNNYHWPTFNVADSLMCISVGLYLIFHYADESKKNKHNSS</sequence>
<feature type="transmembrane region" description="Helical" evidence="9">
    <location>
        <begin position="101"/>
        <end position="121"/>
    </location>
</feature>
<evidence type="ECO:0000256" key="4">
    <source>
        <dbReference type="ARBA" id="ARBA00022692"/>
    </source>
</evidence>
<evidence type="ECO:0000313" key="12">
    <source>
        <dbReference type="Proteomes" id="UP000188273"/>
    </source>
</evidence>
<feature type="active site" evidence="9">
    <location>
        <position position="128"/>
    </location>
</feature>
<dbReference type="InterPro" id="IPR001872">
    <property type="entry name" value="Peptidase_A8"/>
</dbReference>
<evidence type="ECO:0000256" key="7">
    <source>
        <dbReference type="ARBA" id="ARBA00022989"/>
    </source>
</evidence>
<feature type="transmembrane region" description="Helical" evidence="9">
    <location>
        <begin position="141"/>
        <end position="161"/>
    </location>
</feature>
<name>A0A1Q2HLN6_9BACT</name>
<keyword evidence="5 9" id="KW-0064">Aspartyl protease</keyword>
<dbReference type="PRINTS" id="PR00781">
    <property type="entry name" value="LIPOSIGPTASE"/>
</dbReference>
<dbReference type="Pfam" id="PF01252">
    <property type="entry name" value="Peptidase_A8"/>
    <property type="match status" value="1"/>
</dbReference>